<dbReference type="Proteomes" id="UP001595952">
    <property type="component" value="Unassembled WGS sequence"/>
</dbReference>
<dbReference type="Pfam" id="PF00873">
    <property type="entry name" value="ACR_tran"/>
    <property type="match status" value="1"/>
</dbReference>
<keyword evidence="1" id="KW-0812">Transmembrane</keyword>
<dbReference type="RefSeq" id="WP_380060817.1">
    <property type="nucleotide sequence ID" value="NZ_JBHSEI010000002.1"/>
</dbReference>
<feature type="transmembrane region" description="Helical" evidence="1">
    <location>
        <begin position="21"/>
        <end position="46"/>
    </location>
</feature>
<accession>A0ABV9I618</accession>
<comment type="caution">
    <text evidence="2">The sequence shown here is derived from an EMBL/GenBank/DDBJ whole genome shotgun (WGS) entry which is preliminary data.</text>
</comment>
<dbReference type="PANTHER" id="PTHR32063:SF0">
    <property type="entry name" value="SWARMING MOTILITY PROTEIN SWRC"/>
    <property type="match status" value="1"/>
</dbReference>
<dbReference type="PRINTS" id="PR00702">
    <property type="entry name" value="ACRIFLAVINRP"/>
</dbReference>
<evidence type="ECO:0000313" key="3">
    <source>
        <dbReference type="Proteomes" id="UP001595952"/>
    </source>
</evidence>
<organism evidence="2 3">
    <name type="scientific">Deinococcus hohokamensis</name>
    <dbReference type="NCBI Taxonomy" id="309883"/>
    <lineage>
        <taxon>Bacteria</taxon>
        <taxon>Thermotogati</taxon>
        <taxon>Deinococcota</taxon>
        <taxon>Deinococci</taxon>
        <taxon>Deinococcales</taxon>
        <taxon>Deinococcaceae</taxon>
        <taxon>Deinococcus</taxon>
    </lineage>
</organism>
<dbReference type="Gene3D" id="1.20.1640.10">
    <property type="entry name" value="Multidrug efflux transporter AcrB transmembrane domain"/>
    <property type="match status" value="1"/>
</dbReference>
<feature type="transmembrane region" description="Helical" evidence="1">
    <location>
        <begin position="97"/>
        <end position="123"/>
    </location>
</feature>
<dbReference type="EMBL" id="JBHSEI010000002">
    <property type="protein sequence ID" value="MFC4637784.1"/>
    <property type="molecule type" value="Genomic_DNA"/>
</dbReference>
<evidence type="ECO:0000256" key="1">
    <source>
        <dbReference type="SAM" id="Phobius"/>
    </source>
</evidence>
<dbReference type="PANTHER" id="PTHR32063">
    <property type="match status" value="1"/>
</dbReference>
<dbReference type="InterPro" id="IPR001036">
    <property type="entry name" value="Acrflvin-R"/>
</dbReference>
<keyword evidence="3" id="KW-1185">Reference proteome</keyword>
<keyword evidence="1" id="KW-0472">Membrane</keyword>
<keyword evidence="1" id="KW-1133">Transmembrane helix</keyword>
<reference evidence="3" key="1">
    <citation type="journal article" date="2019" name="Int. J. Syst. Evol. Microbiol.">
        <title>The Global Catalogue of Microorganisms (GCM) 10K type strain sequencing project: providing services to taxonomists for standard genome sequencing and annotation.</title>
        <authorList>
            <consortium name="The Broad Institute Genomics Platform"/>
            <consortium name="The Broad Institute Genome Sequencing Center for Infectious Disease"/>
            <person name="Wu L."/>
            <person name="Ma J."/>
        </authorList>
    </citation>
    <scope>NUCLEOTIDE SEQUENCE [LARGE SCALE GENOMIC DNA]</scope>
    <source>
        <strain evidence="3">CCUG 55995</strain>
    </source>
</reference>
<dbReference type="SUPFAM" id="SSF82866">
    <property type="entry name" value="Multidrug efflux transporter AcrB transmembrane domain"/>
    <property type="match status" value="1"/>
</dbReference>
<sequence length="152" mass="16473">MPFAVAGAYWMVFLAGKTLDIFGVLGFLLLIGLSAKNAIIYLEFVVEKIQEMPLREALIEASRLRFRPIVMTTLTVLIISVPLLLSQGSGSEFGKSLSIVIVGGVSLSAIMTFYAVPAAFYLFERGRIGRLAVRRDEPSVPAMAPSAHVPTV</sequence>
<gene>
    <name evidence="2" type="ORF">ACFO0D_05460</name>
</gene>
<feature type="transmembrane region" description="Helical" evidence="1">
    <location>
        <begin position="66"/>
        <end position="85"/>
    </location>
</feature>
<proteinExistence type="predicted"/>
<evidence type="ECO:0000313" key="2">
    <source>
        <dbReference type="EMBL" id="MFC4637784.1"/>
    </source>
</evidence>
<protein>
    <submittedName>
        <fullName evidence="2">Efflux RND transporter permease subunit</fullName>
    </submittedName>
</protein>
<name>A0ABV9I618_9DEIO</name>